<dbReference type="EMBL" id="FLMQ01000056">
    <property type="protein sequence ID" value="SBP89220.1"/>
    <property type="molecule type" value="Genomic_DNA"/>
</dbReference>
<feature type="signal peptide" evidence="1">
    <location>
        <begin position="1"/>
        <end position="29"/>
    </location>
</feature>
<proteinExistence type="predicted"/>
<keyword evidence="1" id="KW-0732">Signal</keyword>
<dbReference type="Proteomes" id="UP000214566">
    <property type="component" value="Unassembled WGS sequence"/>
</dbReference>
<name>A0A238D7S7_THIDL</name>
<feature type="chain" id="PRO_5013280301" description="DUF192 domain-containing protein" evidence="1">
    <location>
        <begin position="30"/>
        <end position="158"/>
    </location>
</feature>
<evidence type="ECO:0000256" key="1">
    <source>
        <dbReference type="SAM" id="SignalP"/>
    </source>
</evidence>
<dbReference type="Pfam" id="PF02643">
    <property type="entry name" value="DUF192"/>
    <property type="match status" value="1"/>
</dbReference>
<dbReference type="Gene3D" id="2.60.120.1140">
    <property type="entry name" value="Protein of unknown function DUF192"/>
    <property type="match status" value="1"/>
</dbReference>
<gene>
    <name evidence="2" type="ORF">THIARS_70840</name>
</gene>
<dbReference type="PANTHER" id="PTHR37953:SF1">
    <property type="entry name" value="UPF0127 PROTEIN MJ1496"/>
    <property type="match status" value="1"/>
</dbReference>
<evidence type="ECO:0000313" key="3">
    <source>
        <dbReference type="Proteomes" id="UP000214566"/>
    </source>
</evidence>
<evidence type="ECO:0000313" key="2">
    <source>
        <dbReference type="EMBL" id="SBP89220.1"/>
    </source>
</evidence>
<keyword evidence="3" id="KW-1185">Reference proteome</keyword>
<dbReference type="InterPro" id="IPR038695">
    <property type="entry name" value="Saro_0823-like_sf"/>
</dbReference>
<dbReference type="PANTHER" id="PTHR37953">
    <property type="entry name" value="UPF0127 PROTEIN MJ1496"/>
    <property type="match status" value="1"/>
</dbReference>
<organism evidence="2 3">
    <name type="scientific">Thiomonas delicata</name>
    <name type="common">Thiomonas cuprina</name>
    <dbReference type="NCBI Taxonomy" id="364030"/>
    <lineage>
        <taxon>Bacteria</taxon>
        <taxon>Pseudomonadati</taxon>
        <taxon>Pseudomonadota</taxon>
        <taxon>Betaproteobacteria</taxon>
        <taxon>Burkholderiales</taxon>
        <taxon>Thiomonas</taxon>
    </lineage>
</organism>
<dbReference type="OrthoDB" id="5526466at2"/>
<reference evidence="2 3" key="1">
    <citation type="submission" date="2016-06" db="EMBL/GenBank/DDBJ databases">
        <authorList>
            <person name="Kjaerup R.B."/>
            <person name="Dalgaard T.S."/>
            <person name="Juul-Madsen H.R."/>
        </authorList>
    </citation>
    <scope>NUCLEOTIDE SEQUENCE [LARGE SCALE GENOMIC DNA]</scope>
    <source>
        <strain evidence="2 3">DSM 16361</strain>
    </source>
</reference>
<accession>A0A238D7S7</accession>
<protein>
    <recommendedName>
        <fullName evidence="4">DUF192 domain-containing protein</fullName>
    </recommendedName>
</protein>
<evidence type="ECO:0008006" key="4">
    <source>
        <dbReference type="Google" id="ProtNLM"/>
    </source>
</evidence>
<sequence length="158" mass="17618">MKTSSTYVLRLLRWMLPSALAVISFFAMAQPGALPRITLQAGMQLIHAEVASTPDDRETGLMFRRELSGNHGMLFIFERDQPVCMWMKNTLIPLSVAFIDNQGGITNIADMQPQTLDSHCANQNVRFALEMPLGWFAKRGIKPGFKLRGQPFGTAPAH</sequence>
<dbReference type="AlphaFoldDB" id="A0A238D7S7"/>
<dbReference type="InterPro" id="IPR003795">
    <property type="entry name" value="DUF192"/>
</dbReference>